<evidence type="ECO:0000256" key="1">
    <source>
        <dbReference type="SAM" id="MobiDB-lite"/>
    </source>
</evidence>
<dbReference type="InterPro" id="IPR019622">
    <property type="entry name" value="Rrn9_dom"/>
</dbReference>
<feature type="compositionally biased region" description="Polar residues" evidence="1">
    <location>
        <begin position="175"/>
        <end position="184"/>
    </location>
</feature>
<feature type="compositionally biased region" description="Acidic residues" evidence="1">
    <location>
        <begin position="389"/>
        <end position="400"/>
    </location>
</feature>
<feature type="region of interest" description="Disordered" evidence="1">
    <location>
        <begin position="493"/>
        <end position="512"/>
    </location>
</feature>
<keyword evidence="4" id="KW-1185">Reference proteome</keyword>
<dbReference type="Proteomes" id="UP001174694">
    <property type="component" value="Unassembled WGS sequence"/>
</dbReference>
<feature type="region of interest" description="Disordered" evidence="1">
    <location>
        <begin position="525"/>
        <end position="557"/>
    </location>
</feature>
<organism evidence="3 4">
    <name type="scientific">Pleurostoma richardsiae</name>
    <dbReference type="NCBI Taxonomy" id="41990"/>
    <lineage>
        <taxon>Eukaryota</taxon>
        <taxon>Fungi</taxon>
        <taxon>Dikarya</taxon>
        <taxon>Ascomycota</taxon>
        <taxon>Pezizomycotina</taxon>
        <taxon>Sordariomycetes</taxon>
        <taxon>Sordariomycetidae</taxon>
        <taxon>Calosphaeriales</taxon>
        <taxon>Pleurostomataceae</taxon>
        <taxon>Pleurostoma</taxon>
    </lineage>
</organism>
<evidence type="ECO:0000313" key="4">
    <source>
        <dbReference type="Proteomes" id="UP001174694"/>
    </source>
</evidence>
<proteinExistence type="predicted"/>
<feature type="domain" description="Rrn9" evidence="2">
    <location>
        <begin position="56"/>
        <end position="125"/>
    </location>
</feature>
<dbReference type="EMBL" id="JANBVO010000008">
    <property type="protein sequence ID" value="KAJ9150408.1"/>
    <property type="molecule type" value="Genomic_DNA"/>
</dbReference>
<evidence type="ECO:0000259" key="2">
    <source>
        <dbReference type="Pfam" id="PF10680"/>
    </source>
</evidence>
<comment type="caution">
    <text evidence="3">The sequence shown here is derived from an EMBL/GenBank/DDBJ whole genome shotgun (WGS) entry which is preliminary data.</text>
</comment>
<accession>A0AA38VWD1</accession>
<dbReference type="GO" id="GO:0003743">
    <property type="term" value="F:translation initiation factor activity"/>
    <property type="evidence" value="ECO:0007669"/>
    <property type="project" value="UniProtKB-KW"/>
</dbReference>
<keyword evidence="3" id="KW-0396">Initiation factor</keyword>
<feature type="region of interest" description="Disordered" evidence="1">
    <location>
        <begin position="203"/>
        <end position="251"/>
    </location>
</feature>
<feature type="compositionally biased region" description="Polar residues" evidence="1">
    <location>
        <begin position="496"/>
        <end position="506"/>
    </location>
</feature>
<feature type="compositionally biased region" description="Low complexity" evidence="1">
    <location>
        <begin position="334"/>
        <end position="350"/>
    </location>
</feature>
<feature type="region of interest" description="Disordered" evidence="1">
    <location>
        <begin position="303"/>
        <end position="427"/>
    </location>
</feature>
<keyword evidence="3" id="KW-0648">Protein biosynthesis</keyword>
<dbReference type="Pfam" id="PF10680">
    <property type="entry name" value="RRN9"/>
    <property type="match status" value="1"/>
</dbReference>
<feature type="region of interest" description="Disordered" evidence="1">
    <location>
        <begin position="585"/>
        <end position="686"/>
    </location>
</feature>
<feature type="compositionally biased region" description="Basic residues" evidence="1">
    <location>
        <begin position="320"/>
        <end position="329"/>
    </location>
</feature>
<protein>
    <submittedName>
        <fullName evidence="3">RNA polymerase I specific transcription initiation factor</fullName>
    </submittedName>
</protein>
<dbReference type="AlphaFoldDB" id="A0AA38VWD1"/>
<feature type="region of interest" description="Disordered" evidence="1">
    <location>
        <begin position="168"/>
        <end position="191"/>
    </location>
</feature>
<reference evidence="3" key="1">
    <citation type="submission" date="2022-07" db="EMBL/GenBank/DDBJ databases">
        <title>Fungi with potential for degradation of polypropylene.</title>
        <authorList>
            <person name="Gostincar C."/>
        </authorList>
    </citation>
    <scope>NUCLEOTIDE SEQUENCE</scope>
    <source>
        <strain evidence="3">EXF-13308</strain>
    </source>
</reference>
<gene>
    <name evidence="3" type="ORF">NKR23_g3877</name>
</gene>
<name>A0AA38VWD1_9PEZI</name>
<feature type="compositionally biased region" description="Acidic residues" evidence="1">
    <location>
        <begin position="1"/>
        <end position="27"/>
    </location>
</feature>
<feature type="compositionally biased region" description="Basic and acidic residues" evidence="1">
    <location>
        <begin position="361"/>
        <end position="378"/>
    </location>
</feature>
<feature type="compositionally biased region" description="Low complexity" evidence="1">
    <location>
        <begin position="228"/>
        <end position="237"/>
    </location>
</feature>
<feature type="compositionally biased region" description="Basic residues" evidence="1">
    <location>
        <begin position="407"/>
        <end position="420"/>
    </location>
</feature>
<sequence>MAAIQDDDDDGWDKDTDEINDIDSEELYETRPNRWRGPASSWRTLTNEDRLTWSALEGLRNQDLSLHLYNAFALKHTHSAAPDKVGPAIDHDIDAETGQPVRGHDWVPPPSWTAWPMRANLVPGDDFMKTTEGEDDAFTFRRAEAQLPSTALEEIVSATILRHAKDKFRQRDLSGRSQASQSGSHDVHLMAPREMKQEVISSADEAWRSEDDTNSSADSSSGLKMDVDAAPGAAVPPSRQQSTEQTFMPAVSTDDDLTCRLVRPSTRAILEKLDKTLMILHNVRTAGLDYVDYVAYTASDWEGDKAHDEGDDEADMSEKGRRRQARSRTRSPGAASATSVADDSAAPGGKKSSGRPRGSRRPREGESEREFLIRVAREQHRRLPRFFDDGDTSAEPDTAAEGDGQKRRPSHTSSRKRNTKASRQDVDAYKQEHLARWGLRDWSDVLGAAALAGFSPDVITRTRQRCSDLFGEDMHVLALDEIARTPGYRNAKAAQDIQTREATSPQADDEEDRCIRIWQARTVSRQPNLAPSHPRSSPELDSESDEGVSDAKQGSRSVSREILGAGYRCPYVKCPRAAQGFTRRRDLTRHINTVHPSQETRGAPEEEDSEDEMYGAVHVDGFLKPIKPRKGWHGEPSRRKARSVKRQSDPGSPPEADEEAGSIPLAHIKPDIETDDEEELAAPTGS</sequence>
<feature type="region of interest" description="Disordered" evidence="1">
    <location>
        <begin position="1"/>
        <end position="41"/>
    </location>
</feature>
<feature type="compositionally biased region" description="Polar residues" evidence="1">
    <location>
        <begin position="590"/>
        <end position="600"/>
    </location>
</feature>
<evidence type="ECO:0000313" key="3">
    <source>
        <dbReference type="EMBL" id="KAJ9150408.1"/>
    </source>
</evidence>